<dbReference type="AlphaFoldDB" id="A0A1X7BNS7"/>
<evidence type="ECO:0000313" key="10">
    <source>
        <dbReference type="Proteomes" id="UP000193224"/>
    </source>
</evidence>
<evidence type="ECO:0000259" key="8">
    <source>
        <dbReference type="Pfam" id="PF03061"/>
    </source>
</evidence>
<evidence type="ECO:0000256" key="6">
    <source>
        <dbReference type="ARBA" id="ARBA00040062"/>
    </source>
</evidence>
<dbReference type="OrthoDB" id="3477511at2"/>
<comment type="similarity">
    <text evidence="4">Belongs to the YigI thioesterase family.</text>
</comment>
<evidence type="ECO:0000256" key="7">
    <source>
        <dbReference type="ARBA" id="ARBA00048062"/>
    </source>
</evidence>
<evidence type="ECO:0000256" key="1">
    <source>
        <dbReference type="ARBA" id="ARBA00022801"/>
    </source>
</evidence>
<evidence type="ECO:0000256" key="2">
    <source>
        <dbReference type="ARBA" id="ARBA00035880"/>
    </source>
</evidence>
<organism evidence="9 10">
    <name type="scientific">Roseovarius aestuarii</name>
    <dbReference type="NCBI Taxonomy" id="475083"/>
    <lineage>
        <taxon>Bacteria</taxon>
        <taxon>Pseudomonadati</taxon>
        <taxon>Pseudomonadota</taxon>
        <taxon>Alphaproteobacteria</taxon>
        <taxon>Rhodobacterales</taxon>
        <taxon>Roseobacteraceae</taxon>
        <taxon>Roseovarius</taxon>
    </lineage>
</organism>
<dbReference type="RefSeq" id="WP_085799248.1">
    <property type="nucleotide sequence ID" value="NZ_FWXB01000003.1"/>
</dbReference>
<comment type="catalytic activity">
    <reaction evidence="7">
        <text>a medium-chain fatty acyl-CoA + H2O = a medium-chain fatty acid + CoA + H(+)</text>
        <dbReference type="Rhea" id="RHEA:68184"/>
        <dbReference type="ChEBI" id="CHEBI:15377"/>
        <dbReference type="ChEBI" id="CHEBI:15378"/>
        <dbReference type="ChEBI" id="CHEBI:57287"/>
        <dbReference type="ChEBI" id="CHEBI:59558"/>
        <dbReference type="ChEBI" id="CHEBI:90546"/>
    </reaction>
</comment>
<accession>A0A1X7BNS7</accession>
<dbReference type="PANTHER" id="PTHR43240">
    <property type="entry name" value="1,4-DIHYDROXY-2-NAPHTHOYL-COA THIOESTERASE 1"/>
    <property type="match status" value="1"/>
</dbReference>
<dbReference type="CDD" id="cd03443">
    <property type="entry name" value="PaaI_thioesterase"/>
    <property type="match status" value="1"/>
</dbReference>
<dbReference type="SUPFAM" id="SSF54637">
    <property type="entry name" value="Thioesterase/thiol ester dehydrase-isomerase"/>
    <property type="match status" value="1"/>
</dbReference>
<feature type="domain" description="Thioesterase" evidence="8">
    <location>
        <begin position="49"/>
        <end position="125"/>
    </location>
</feature>
<dbReference type="NCBIfam" id="TIGR00369">
    <property type="entry name" value="unchar_dom_1"/>
    <property type="match status" value="1"/>
</dbReference>
<dbReference type="InterPro" id="IPR029069">
    <property type="entry name" value="HotDog_dom_sf"/>
</dbReference>
<keyword evidence="1" id="KW-0378">Hydrolase</keyword>
<reference evidence="9 10" key="1">
    <citation type="submission" date="2017-03" db="EMBL/GenBank/DDBJ databases">
        <authorList>
            <person name="Afonso C.L."/>
            <person name="Miller P.J."/>
            <person name="Scott M.A."/>
            <person name="Spackman E."/>
            <person name="Goraichik I."/>
            <person name="Dimitrov K.M."/>
            <person name="Suarez D.L."/>
            <person name="Swayne D.E."/>
        </authorList>
    </citation>
    <scope>NUCLEOTIDE SEQUENCE [LARGE SCALE GENOMIC DNA]</scope>
    <source>
        <strain evidence="9 10">CECT 7745</strain>
    </source>
</reference>
<dbReference type="InterPro" id="IPR003736">
    <property type="entry name" value="PAAI_dom"/>
</dbReference>
<dbReference type="EMBL" id="FWXB01000003">
    <property type="protein sequence ID" value="SMC11275.1"/>
    <property type="molecule type" value="Genomic_DNA"/>
</dbReference>
<dbReference type="EC" id="3.1.2.20" evidence="5"/>
<dbReference type="InterPro" id="IPR006683">
    <property type="entry name" value="Thioestr_dom"/>
</dbReference>
<proteinExistence type="inferred from homology"/>
<dbReference type="Pfam" id="PF03061">
    <property type="entry name" value="4HBT"/>
    <property type="match status" value="1"/>
</dbReference>
<sequence>MSSSDLDPRLLEDSSPMQQHLGFEMTAWQPDFARVEIPLSDVLMNRQGLPHGGVHATLLDSAMGFAGCYTGDPEKRQMALTLSLTVNYLAQATGTRLVAEGWRTGGGRKTYFAEGNVTDDTGNVIATATGVFRYRGMA</sequence>
<gene>
    <name evidence="9" type="ORF">ROA7745_01087</name>
</gene>
<dbReference type="Gene3D" id="3.10.129.10">
    <property type="entry name" value="Hotdog Thioesterase"/>
    <property type="match status" value="1"/>
</dbReference>
<keyword evidence="10" id="KW-1185">Reference proteome</keyword>
<protein>
    <recommendedName>
        <fullName evidence="6">Medium/long-chain acyl-CoA thioesterase YigI</fullName>
        <ecNumber evidence="5">3.1.2.20</ecNumber>
    </recommendedName>
</protein>
<evidence type="ECO:0000256" key="4">
    <source>
        <dbReference type="ARBA" id="ARBA00038381"/>
    </source>
</evidence>
<comment type="catalytic activity">
    <reaction evidence="2">
        <text>a fatty acyl-CoA + H2O = a fatty acid + CoA + H(+)</text>
        <dbReference type="Rhea" id="RHEA:16781"/>
        <dbReference type="ChEBI" id="CHEBI:15377"/>
        <dbReference type="ChEBI" id="CHEBI:15378"/>
        <dbReference type="ChEBI" id="CHEBI:28868"/>
        <dbReference type="ChEBI" id="CHEBI:57287"/>
        <dbReference type="ChEBI" id="CHEBI:77636"/>
        <dbReference type="EC" id="3.1.2.20"/>
    </reaction>
</comment>
<evidence type="ECO:0000256" key="5">
    <source>
        <dbReference type="ARBA" id="ARBA00038894"/>
    </source>
</evidence>
<comment type="catalytic activity">
    <reaction evidence="3">
        <text>a long-chain fatty acyl-CoA + H2O = a long-chain fatty acid + CoA + H(+)</text>
        <dbReference type="Rhea" id="RHEA:67680"/>
        <dbReference type="ChEBI" id="CHEBI:15377"/>
        <dbReference type="ChEBI" id="CHEBI:15378"/>
        <dbReference type="ChEBI" id="CHEBI:57287"/>
        <dbReference type="ChEBI" id="CHEBI:57560"/>
        <dbReference type="ChEBI" id="CHEBI:83139"/>
    </reaction>
</comment>
<name>A0A1X7BNS7_9RHOB</name>
<evidence type="ECO:0000256" key="3">
    <source>
        <dbReference type="ARBA" id="ARBA00036002"/>
    </source>
</evidence>
<dbReference type="PANTHER" id="PTHR43240:SF20">
    <property type="entry name" value="MEDIUM_LONG-CHAIN ACYL-COA THIOESTERASE YIGI"/>
    <property type="match status" value="1"/>
</dbReference>
<dbReference type="GO" id="GO:0047617">
    <property type="term" value="F:fatty acyl-CoA hydrolase activity"/>
    <property type="evidence" value="ECO:0007669"/>
    <property type="project" value="UniProtKB-EC"/>
</dbReference>
<evidence type="ECO:0000313" key="9">
    <source>
        <dbReference type="EMBL" id="SMC11275.1"/>
    </source>
</evidence>
<dbReference type="Proteomes" id="UP000193224">
    <property type="component" value="Unassembled WGS sequence"/>
</dbReference>